<comment type="caution">
    <text evidence="1">The sequence shown here is derived from an EMBL/GenBank/DDBJ whole genome shotgun (WGS) entry which is preliminary data.</text>
</comment>
<dbReference type="Proteomes" id="UP000481861">
    <property type="component" value="Unassembled WGS sequence"/>
</dbReference>
<keyword evidence="2" id="KW-1185">Reference proteome</keyword>
<evidence type="ECO:0000313" key="1">
    <source>
        <dbReference type="EMBL" id="KAF2865355.1"/>
    </source>
</evidence>
<proteinExistence type="predicted"/>
<sequence>MGWCASPALPFGAPFTDIEGMHVQPLHSVLSFYVPNLASWRSLQEKDRSARIPLALGLNISSKLIFDMYLVQVLPTEAIQHYAAFDKPEEHLDSWRQETGLDIKKAFPRDNNLFGGFHAADTA</sequence>
<accession>A0A7C8M265</accession>
<evidence type="ECO:0000313" key="2">
    <source>
        <dbReference type="Proteomes" id="UP000481861"/>
    </source>
</evidence>
<name>A0A7C8M265_9PLEO</name>
<gene>
    <name evidence="1" type="ORF">BDV95DRAFT_257605</name>
</gene>
<protein>
    <submittedName>
        <fullName evidence="1">Uncharacterized protein</fullName>
    </submittedName>
</protein>
<reference evidence="1 2" key="1">
    <citation type="submission" date="2020-01" db="EMBL/GenBank/DDBJ databases">
        <authorList>
            <consortium name="DOE Joint Genome Institute"/>
            <person name="Haridas S."/>
            <person name="Albert R."/>
            <person name="Binder M."/>
            <person name="Bloem J."/>
            <person name="Labutti K."/>
            <person name="Salamov A."/>
            <person name="Andreopoulos B."/>
            <person name="Baker S.E."/>
            <person name="Barry K."/>
            <person name="Bills G."/>
            <person name="Bluhm B.H."/>
            <person name="Cannon C."/>
            <person name="Castanera R."/>
            <person name="Culley D.E."/>
            <person name="Daum C."/>
            <person name="Ezra D."/>
            <person name="Gonzalez J.B."/>
            <person name="Henrissat B."/>
            <person name="Kuo A."/>
            <person name="Liang C."/>
            <person name="Lipzen A."/>
            <person name="Lutzoni F."/>
            <person name="Magnuson J."/>
            <person name="Mondo S."/>
            <person name="Nolan M."/>
            <person name="Ohm R."/>
            <person name="Pangilinan J."/>
            <person name="Park H.-J.H."/>
            <person name="Ramirez L."/>
            <person name="Alfaro M."/>
            <person name="Sun H."/>
            <person name="Tritt A."/>
            <person name="Yoshinaga Y."/>
            <person name="Zwiers L.-H.L."/>
            <person name="Turgeon B.G."/>
            <person name="Goodwin S.B."/>
            <person name="Spatafora J.W."/>
            <person name="Crous P.W."/>
            <person name="Grigoriev I.V."/>
        </authorList>
    </citation>
    <scope>NUCLEOTIDE SEQUENCE [LARGE SCALE GENOMIC DNA]</scope>
    <source>
        <strain evidence="1 2">CBS 611.86</strain>
    </source>
</reference>
<organism evidence="1 2">
    <name type="scientific">Massariosphaeria phaeospora</name>
    <dbReference type="NCBI Taxonomy" id="100035"/>
    <lineage>
        <taxon>Eukaryota</taxon>
        <taxon>Fungi</taxon>
        <taxon>Dikarya</taxon>
        <taxon>Ascomycota</taxon>
        <taxon>Pezizomycotina</taxon>
        <taxon>Dothideomycetes</taxon>
        <taxon>Pleosporomycetidae</taxon>
        <taxon>Pleosporales</taxon>
        <taxon>Pleosporales incertae sedis</taxon>
        <taxon>Massariosphaeria</taxon>
    </lineage>
</organism>
<dbReference type="AlphaFoldDB" id="A0A7C8M265"/>
<dbReference type="EMBL" id="JAADJZ010000034">
    <property type="protein sequence ID" value="KAF2865355.1"/>
    <property type="molecule type" value="Genomic_DNA"/>
</dbReference>